<evidence type="ECO:0000256" key="1">
    <source>
        <dbReference type="ARBA" id="ARBA00000135"/>
    </source>
</evidence>
<evidence type="ECO:0000256" key="6">
    <source>
        <dbReference type="ARBA" id="ARBA00022801"/>
    </source>
</evidence>
<dbReference type="EC" id="3.4.11.10" evidence="8"/>
<evidence type="ECO:0000313" key="11">
    <source>
        <dbReference type="Proteomes" id="UP000438699"/>
    </source>
</evidence>
<dbReference type="PROSITE" id="PS00631">
    <property type="entry name" value="CYTOSOL_AP"/>
    <property type="match status" value="1"/>
</dbReference>
<accession>A0A6N6N462</accession>
<evidence type="ECO:0000256" key="3">
    <source>
        <dbReference type="ARBA" id="ARBA00009528"/>
    </source>
</evidence>
<dbReference type="GO" id="GO:0005737">
    <property type="term" value="C:cytoplasm"/>
    <property type="evidence" value="ECO:0007669"/>
    <property type="project" value="UniProtKB-SubCell"/>
</dbReference>
<dbReference type="RefSeq" id="WP_151150501.1">
    <property type="nucleotide sequence ID" value="NZ_WAIE01000002.1"/>
</dbReference>
<keyword evidence="8" id="KW-0479">Metal-binding</keyword>
<comment type="caution">
    <text evidence="10">The sequence shown here is derived from an EMBL/GenBank/DDBJ whole genome shotgun (WGS) entry which is preliminary data.</text>
</comment>
<dbReference type="Proteomes" id="UP000438699">
    <property type="component" value="Unassembled WGS sequence"/>
</dbReference>
<dbReference type="HAMAP" id="MF_00181">
    <property type="entry name" value="Cytosol_peptidase_M17"/>
    <property type="match status" value="1"/>
</dbReference>
<feature type="binding site" evidence="8">
    <location>
        <position position="270"/>
    </location>
    <ligand>
        <name>Mn(2+)</name>
        <dbReference type="ChEBI" id="CHEBI:29035"/>
        <label>1</label>
    </ligand>
</feature>
<dbReference type="Gene3D" id="3.40.220.10">
    <property type="entry name" value="Leucine Aminopeptidase, subunit E, domain 1"/>
    <property type="match status" value="1"/>
</dbReference>
<keyword evidence="4 8" id="KW-0031">Aminopeptidase</keyword>
<reference evidence="10 11" key="1">
    <citation type="journal article" date="2017" name="Int. J. Syst. Evol. Microbiol.">
        <title>Desulfovibrio senegalensis sp. nov., a mesophilic sulfate reducer isolated from marine sediment.</title>
        <authorList>
            <person name="Thioye A."/>
            <person name="Gam Z.B.A."/>
            <person name="Mbengue M."/>
            <person name="Cayol J.L."/>
            <person name="Joseph-Bartoli M."/>
            <person name="Toure-Kane C."/>
            <person name="Labat M."/>
        </authorList>
    </citation>
    <scope>NUCLEOTIDE SEQUENCE [LARGE SCALE GENOMIC DNA]</scope>
    <source>
        <strain evidence="10 11">DSM 101509</strain>
    </source>
</reference>
<dbReference type="GO" id="GO:0030145">
    <property type="term" value="F:manganese ion binding"/>
    <property type="evidence" value="ECO:0007669"/>
    <property type="project" value="UniProtKB-UniRule"/>
</dbReference>
<comment type="similarity">
    <text evidence="3 8">Belongs to the peptidase M17 family.</text>
</comment>
<comment type="cofactor">
    <cofactor evidence="8">
        <name>Mn(2+)</name>
        <dbReference type="ChEBI" id="CHEBI:29035"/>
    </cofactor>
    <text evidence="8">Binds 2 manganese ions per subunit.</text>
</comment>
<dbReference type="InterPro" id="IPR043472">
    <property type="entry name" value="Macro_dom-like"/>
</dbReference>
<dbReference type="CDD" id="cd00433">
    <property type="entry name" value="Peptidase_M17"/>
    <property type="match status" value="1"/>
</dbReference>
<proteinExistence type="inferred from homology"/>
<dbReference type="NCBIfam" id="NF002074">
    <property type="entry name" value="PRK00913.1-4"/>
    <property type="match status" value="1"/>
</dbReference>
<dbReference type="InterPro" id="IPR011356">
    <property type="entry name" value="Leucine_aapep/pepB"/>
</dbReference>
<dbReference type="InterPro" id="IPR000819">
    <property type="entry name" value="Peptidase_M17_C"/>
</dbReference>
<keyword evidence="8" id="KW-0963">Cytoplasm</keyword>
<dbReference type="InterPro" id="IPR008283">
    <property type="entry name" value="Peptidase_M17_N"/>
</dbReference>
<comment type="catalytic activity">
    <reaction evidence="1 8">
        <text>Release of an N-terminal amino acid, Xaa-|-Yaa-, in which Xaa is preferably Leu, but may be other amino acids including Pro although not Arg or Lys, and Yaa may be Pro. Amino acid amides and methyl esters are also readily hydrolyzed, but rates on arylamides are exceedingly low.</text>
        <dbReference type="EC" id="3.4.11.1"/>
    </reaction>
</comment>
<feature type="binding site" evidence="8">
    <location>
        <position position="288"/>
    </location>
    <ligand>
        <name>Mn(2+)</name>
        <dbReference type="ChEBI" id="CHEBI:29035"/>
        <label>2</label>
    </ligand>
</feature>
<dbReference type="AlphaFoldDB" id="A0A6N6N462"/>
<keyword evidence="5 8" id="KW-0645">Protease</keyword>
<comment type="subcellular location">
    <subcellularLocation>
        <location evidence="8">Cytoplasm</location>
    </subcellularLocation>
</comment>
<feature type="binding site" evidence="8">
    <location>
        <position position="270"/>
    </location>
    <ligand>
        <name>Mn(2+)</name>
        <dbReference type="ChEBI" id="CHEBI:29035"/>
        <label>2</label>
    </ligand>
</feature>
<keyword evidence="6 8" id="KW-0378">Hydrolase</keyword>
<feature type="domain" description="Cytosol aminopeptidase" evidence="9">
    <location>
        <begin position="345"/>
        <end position="352"/>
    </location>
</feature>
<evidence type="ECO:0000256" key="8">
    <source>
        <dbReference type="HAMAP-Rule" id="MF_00181"/>
    </source>
</evidence>
<dbReference type="InterPro" id="IPR023042">
    <property type="entry name" value="Peptidase_M17_leu_NH2_pept"/>
</dbReference>
<comment type="function">
    <text evidence="8">Presumably involved in the processing and regular turnover of intracellular proteins. Catalyzes the removal of unsubstituted N-terminal amino acids from various peptides.</text>
</comment>
<feature type="binding site" evidence="8">
    <location>
        <position position="347"/>
    </location>
    <ligand>
        <name>Mn(2+)</name>
        <dbReference type="ChEBI" id="CHEBI:29035"/>
        <label>1</label>
    </ligand>
</feature>
<sequence length="501" mass="53312">MDILFSESAADQRQAPALLVFATQTTEPLAALAADSMPDWLAAHPALRDFTAAKNQTVILHGPAESHIQRIIAVGLGKPEKMDAQRMRHAAATGVRCCRSLKLESCAVALENLTTIGDALSPEQLCEEIIYGSLLGLYAYDQLKTKDKDPQPQELTIFTPASPTQAMQDAALRGEAAARGVMLARDLSNGPANIVTPSHLAATAQELAEHYGFSTIAFGRDEIAAMGMGGLESVARGAEEEPKFIVLEHAPEGTEDHKPIIFVGKGITFDTGGISLKPSANLHELKDDMAGAAAVLGLFEALGRTGYERRVIGIMPCTENMPDGRAYRPGDVVTTMSGKTVEIISTDAEGRMALCDALTWAQREYDAEAIFDLATLTGACVVALGHEVGGVFTKDEALSRQVCETGQAAGDRFWPLPMWDLYFEGLKSDVADMKNSGVRPGAASSAAQFLDQFIEDGTRHAHLDIAGPASGAKKTPVYDGGATGFAVRTLLELVRTGVAKQ</sequence>
<feature type="binding site" evidence="8">
    <location>
        <position position="349"/>
    </location>
    <ligand>
        <name>Mn(2+)</name>
        <dbReference type="ChEBI" id="CHEBI:29035"/>
        <label>1</label>
    </ligand>
</feature>
<feature type="binding site" evidence="8">
    <location>
        <position position="265"/>
    </location>
    <ligand>
        <name>Mn(2+)</name>
        <dbReference type="ChEBI" id="CHEBI:29035"/>
        <label>2</label>
    </ligand>
</feature>
<dbReference type="EMBL" id="WAIE01000002">
    <property type="protein sequence ID" value="KAB1442280.1"/>
    <property type="molecule type" value="Genomic_DNA"/>
</dbReference>
<gene>
    <name evidence="8" type="primary">pepA</name>
    <name evidence="10" type="ORF">F8A88_07450</name>
</gene>
<protein>
    <recommendedName>
        <fullName evidence="8">Probable cytosol aminopeptidase</fullName>
        <ecNumber evidence="8">3.4.11.1</ecNumber>
    </recommendedName>
    <alternativeName>
        <fullName evidence="8">Leucine aminopeptidase</fullName>
        <shortName evidence="8">LAP</shortName>
        <ecNumber evidence="8">3.4.11.10</ecNumber>
    </alternativeName>
    <alternativeName>
        <fullName evidence="8">Leucyl aminopeptidase</fullName>
    </alternativeName>
</protein>
<keyword evidence="7 8" id="KW-0464">Manganese</keyword>
<dbReference type="PANTHER" id="PTHR11963">
    <property type="entry name" value="LEUCINE AMINOPEPTIDASE-RELATED"/>
    <property type="match status" value="1"/>
</dbReference>
<evidence type="ECO:0000313" key="10">
    <source>
        <dbReference type="EMBL" id="KAB1442280.1"/>
    </source>
</evidence>
<evidence type="ECO:0000256" key="2">
    <source>
        <dbReference type="ARBA" id="ARBA00000967"/>
    </source>
</evidence>
<feature type="active site" evidence="8">
    <location>
        <position position="277"/>
    </location>
</feature>
<evidence type="ECO:0000256" key="5">
    <source>
        <dbReference type="ARBA" id="ARBA00022670"/>
    </source>
</evidence>
<dbReference type="PRINTS" id="PR00481">
    <property type="entry name" value="LAMNOPPTDASE"/>
</dbReference>
<dbReference type="Gene3D" id="3.40.630.10">
    <property type="entry name" value="Zn peptidases"/>
    <property type="match status" value="1"/>
</dbReference>
<feature type="active site" evidence="8">
    <location>
        <position position="351"/>
    </location>
</feature>
<organism evidence="10 11">
    <name type="scientific">Pseudodesulfovibrio senegalensis</name>
    <dbReference type="NCBI Taxonomy" id="1721087"/>
    <lineage>
        <taxon>Bacteria</taxon>
        <taxon>Pseudomonadati</taxon>
        <taxon>Thermodesulfobacteriota</taxon>
        <taxon>Desulfovibrionia</taxon>
        <taxon>Desulfovibrionales</taxon>
        <taxon>Desulfovibrionaceae</taxon>
    </lineage>
</organism>
<dbReference type="SUPFAM" id="SSF53187">
    <property type="entry name" value="Zn-dependent exopeptidases"/>
    <property type="match status" value="1"/>
</dbReference>
<dbReference type="EC" id="3.4.11.1" evidence="8"/>
<name>A0A6N6N462_9BACT</name>
<dbReference type="SUPFAM" id="SSF52949">
    <property type="entry name" value="Macro domain-like"/>
    <property type="match status" value="1"/>
</dbReference>
<dbReference type="Pfam" id="PF00883">
    <property type="entry name" value="Peptidase_M17"/>
    <property type="match status" value="1"/>
</dbReference>
<feature type="binding site" evidence="8">
    <location>
        <position position="349"/>
    </location>
    <ligand>
        <name>Mn(2+)</name>
        <dbReference type="ChEBI" id="CHEBI:29035"/>
        <label>2</label>
    </ligand>
</feature>
<dbReference type="PANTHER" id="PTHR11963:SF23">
    <property type="entry name" value="CYTOSOL AMINOPEPTIDASE"/>
    <property type="match status" value="1"/>
</dbReference>
<evidence type="ECO:0000256" key="4">
    <source>
        <dbReference type="ARBA" id="ARBA00022438"/>
    </source>
</evidence>
<dbReference type="GO" id="GO:0006508">
    <property type="term" value="P:proteolysis"/>
    <property type="evidence" value="ECO:0007669"/>
    <property type="project" value="UniProtKB-KW"/>
</dbReference>
<dbReference type="GO" id="GO:0070006">
    <property type="term" value="F:metalloaminopeptidase activity"/>
    <property type="evidence" value="ECO:0007669"/>
    <property type="project" value="InterPro"/>
</dbReference>
<comment type="catalytic activity">
    <reaction evidence="2 8">
        <text>Release of an N-terminal amino acid, preferentially leucine, but not glutamic or aspartic acids.</text>
        <dbReference type="EC" id="3.4.11.10"/>
    </reaction>
</comment>
<keyword evidence="11" id="KW-1185">Reference proteome</keyword>
<dbReference type="OrthoDB" id="9809354at2"/>
<evidence type="ECO:0000256" key="7">
    <source>
        <dbReference type="ARBA" id="ARBA00023211"/>
    </source>
</evidence>
<evidence type="ECO:0000259" key="9">
    <source>
        <dbReference type="PROSITE" id="PS00631"/>
    </source>
</evidence>
<dbReference type="Pfam" id="PF02789">
    <property type="entry name" value="Peptidase_M17_N"/>
    <property type="match status" value="1"/>
</dbReference>